<feature type="region of interest" description="Disordered" evidence="1">
    <location>
        <begin position="64"/>
        <end position="105"/>
    </location>
</feature>
<sequence length="207" mass="23218">MLWEKDLLADVEPIENPAPLGEEHGSQESCIVVLISYLNSQSTVHGINIDLSVALDTDTICDDGYNSSDPSDHEVDSDSDLDIDKVSNDIDDENTNGNRNVNASSTGNQIRCTVTHNNPRTHMSLIDPGATHVTEFLKYPDILPAHWLAVDSDPEELFMGQKFKSKEECIFSIKRYSMNVSLDYKVIMSKLTLYIGECWWTTEGCNW</sequence>
<feature type="compositionally biased region" description="Basic and acidic residues" evidence="1">
    <location>
        <begin position="70"/>
        <end position="88"/>
    </location>
</feature>
<dbReference type="OrthoDB" id="10414991at2759"/>
<evidence type="ECO:0008006" key="4">
    <source>
        <dbReference type="Google" id="ProtNLM"/>
    </source>
</evidence>
<keyword evidence="3" id="KW-1185">Reference proteome</keyword>
<proteinExistence type="predicted"/>
<evidence type="ECO:0000256" key="1">
    <source>
        <dbReference type="SAM" id="MobiDB-lite"/>
    </source>
</evidence>
<dbReference type="EMBL" id="JAIQCV010000009">
    <property type="protein sequence ID" value="KAH1064354.1"/>
    <property type="molecule type" value="Genomic_DNA"/>
</dbReference>
<evidence type="ECO:0000313" key="2">
    <source>
        <dbReference type="EMBL" id="KAH1064354.1"/>
    </source>
</evidence>
<protein>
    <recommendedName>
        <fullName evidence="4">Transposase MuDR plant domain-containing protein</fullName>
    </recommendedName>
</protein>
<dbReference type="Proteomes" id="UP000828251">
    <property type="component" value="Unassembled WGS sequence"/>
</dbReference>
<dbReference type="AlphaFoldDB" id="A0A9D3UZW0"/>
<reference evidence="2 3" key="1">
    <citation type="journal article" date="2021" name="Plant Biotechnol. J.">
        <title>Multi-omics assisted identification of the key and species-specific regulatory components of drought-tolerant mechanisms in Gossypium stocksii.</title>
        <authorList>
            <person name="Yu D."/>
            <person name="Ke L."/>
            <person name="Zhang D."/>
            <person name="Wu Y."/>
            <person name="Sun Y."/>
            <person name="Mei J."/>
            <person name="Sun J."/>
            <person name="Sun Y."/>
        </authorList>
    </citation>
    <scope>NUCLEOTIDE SEQUENCE [LARGE SCALE GENOMIC DNA]</scope>
    <source>
        <strain evidence="3">cv. E1</strain>
        <tissue evidence="2">Leaf</tissue>
    </source>
</reference>
<evidence type="ECO:0000313" key="3">
    <source>
        <dbReference type="Proteomes" id="UP000828251"/>
    </source>
</evidence>
<feature type="compositionally biased region" description="Polar residues" evidence="1">
    <location>
        <begin position="95"/>
        <end position="105"/>
    </location>
</feature>
<name>A0A9D3UZW0_9ROSI</name>
<accession>A0A9D3UZW0</accession>
<gene>
    <name evidence="2" type="ORF">J1N35_029341</name>
</gene>
<organism evidence="2 3">
    <name type="scientific">Gossypium stocksii</name>
    <dbReference type="NCBI Taxonomy" id="47602"/>
    <lineage>
        <taxon>Eukaryota</taxon>
        <taxon>Viridiplantae</taxon>
        <taxon>Streptophyta</taxon>
        <taxon>Embryophyta</taxon>
        <taxon>Tracheophyta</taxon>
        <taxon>Spermatophyta</taxon>
        <taxon>Magnoliopsida</taxon>
        <taxon>eudicotyledons</taxon>
        <taxon>Gunneridae</taxon>
        <taxon>Pentapetalae</taxon>
        <taxon>rosids</taxon>
        <taxon>malvids</taxon>
        <taxon>Malvales</taxon>
        <taxon>Malvaceae</taxon>
        <taxon>Malvoideae</taxon>
        <taxon>Gossypium</taxon>
    </lineage>
</organism>
<comment type="caution">
    <text evidence="2">The sequence shown here is derived from an EMBL/GenBank/DDBJ whole genome shotgun (WGS) entry which is preliminary data.</text>
</comment>